<keyword evidence="2" id="KW-1185">Reference proteome</keyword>
<evidence type="ECO:0000313" key="1">
    <source>
        <dbReference type="EMBL" id="TEB22354.1"/>
    </source>
</evidence>
<sequence length="49" mass="5723">MSQRRVLEESRKTTNRLPMTALGSACNKLYRSSQFRLPSQRPLVGSRQW</sequence>
<protein>
    <submittedName>
        <fullName evidence="1">Uncharacterized protein</fullName>
    </submittedName>
</protein>
<dbReference type="AlphaFoldDB" id="A0A4Y7SL70"/>
<accession>A0A4Y7SL70</accession>
<name>A0A4Y7SL70_COPMI</name>
<dbReference type="Proteomes" id="UP000298030">
    <property type="component" value="Unassembled WGS sequence"/>
</dbReference>
<dbReference type="EMBL" id="QPFP01000093">
    <property type="protein sequence ID" value="TEB22354.1"/>
    <property type="molecule type" value="Genomic_DNA"/>
</dbReference>
<proteinExistence type="predicted"/>
<organism evidence="1 2">
    <name type="scientific">Coprinellus micaceus</name>
    <name type="common">Glistening ink-cap mushroom</name>
    <name type="synonym">Coprinus micaceus</name>
    <dbReference type="NCBI Taxonomy" id="71717"/>
    <lineage>
        <taxon>Eukaryota</taxon>
        <taxon>Fungi</taxon>
        <taxon>Dikarya</taxon>
        <taxon>Basidiomycota</taxon>
        <taxon>Agaricomycotina</taxon>
        <taxon>Agaricomycetes</taxon>
        <taxon>Agaricomycetidae</taxon>
        <taxon>Agaricales</taxon>
        <taxon>Agaricineae</taxon>
        <taxon>Psathyrellaceae</taxon>
        <taxon>Coprinellus</taxon>
    </lineage>
</organism>
<comment type="caution">
    <text evidence="1">The sequence shown here is derived from an EMBL/GenBank/DDBJ whole genome shotgun (WGS) entry which is preliminary data.</text>
</comment>
<gene>
    <name evidence="1" type="ORF">FA13DRAFT_1741146</name>
</gene>
<evidence type="ECO:0000313" key="2">
    <source>
        <dbReference type="Proteomes" id="UP000298030"/>
    </source>
</evidence>
<reference evidence="1 2" key="1">
    <citation type="journal article" date="2019" name="Nat. Ecol. Evol.">
        <title>Megaphylogeny resolves global patterns of mushroom evolution.</title>
        <authorList>
            <person name="Varga T."/>
            <person name="Krizsan K."/>
            <person name="Foldi C."/>
            <person name="Dima B."/>
            <person name="Sanchez-Garcia M."/>
            <person name="Sanchez-Ramirez S."/>
            <person name="Szollosi G.J."/>
            <person name="Szarkandi J.G."/>
            <person name="Papp V."/>
            <person name="Albert L."/>
            <person name="Andreopoulos W."/>
            <person name="Angelini C."/>
            <person name="Antonin V."/>
            <person name="Barry K.W."/>
            <person name="Bougher N.L."/>
            <person name="Buchanan P."/>
            <person name="Buyck B."/>
            <person name="Bense V."/>
            <person name="Catcheside P."/>
            <person name="Chovatia M."/>
            <person name="Cooper J."/>
            <person name="Damon W."/>
            <person name="Desjardin D."/>
            <person name="Finy P."/>
            <person name="Geml J."/>
            <person name="Haridas S."/>
            <person name="Hughes K."/>
            <person name="Justo A."/>
            <person name="Karasinski D."/>
            <person name="Kautmanova I."/>
            <person name="Kiss B."/>
            <person name="Kocsube S."/>
            <person name="Kotiranta H."/>
            <person name="LaButti K.M."/>
            <person name="Lechner B.E."/>
            <person name="Liimatainen K."/>
            <person name="Lipzen A."/>
            <person name="Lukacs Z."/>
            <person name="Mihaltcheva S."/>
            <person name="Morgado L.N."/>
            <person name="Niskanen T."/>
            <person name="Noordeloos M.E."/>
            <person name="Ohm R.A."/>
            <person name="Ortiz-Santana B."/>
            <person name="Ovrebo C."/>
            <person name="Racz N."/>
            <person name="Riley R."/>
            <person name="Savchenko A."/>
            <person name="Shiryaev A."/>
            <person name="Soop K."/>
            <person name="Spirin V."/>
            <person name="Szebenyi C."/>
            <person name="Tomsovsky M."/>
            <person name="Tulloss R.E."/>
            <person name="Uehling J."/>
            <person name="Grigoriev I.V."/>
            <person name="Vagvolgyi C."/>
            <person name="Papp T."/>
            <person name="Martin F.M."/>
            <person name="Miettinen O."/>
            <person name="Hibbett D.S."/>
            <person name="Nagy L.G."/>
        </authorList>
    </citation>
    <scope>NUCLEOTIDE SEQUENCE [LARGE SCALE GENOMIC DNA]</scope>
    <source>
        <strain evidence="1 2">FP101781</strain>
    </source>
</reference>